<dbReference type="Pfam" id="PF04237">
    <property type="entry name" value="YjbR"/>
    <property type="match status" value="1"/>
</dbReference>
<accession>A0AAJ5WX39</accession>
<evidence type="ECO:0000313" key="1">
    <source>
        <dbReference type="EMBL" id="WEK38851.1"/>
    </source>
</evidence>
<proteinExistence type="predicted"/>
<protein>
    <submittedName>
        <fullName evidence="1">MmcQ/YjbR family DNA-binding protein</fullName>
    </submittedName>
</protein>
<dbReference type="InterPro" id="IPR058532">
    <property type="entry name" value="YjbR/MT2646/Rv2570-like"/>
</dbReference>
<dbReference type="AlphaFoldDB" id="A0AAJ5WX39"/>
<reference evidence="1" key="1">
    <citation type="submission" date="2023-03" db="EMBL/GenBank/DDBJ databases">
        <title>Andean soil-derived lignocellulolytic bacterial consortium as a source of novel taxa and putative plastic-active enzymes.</title>
        <authorList>
            <person name="Diaz-Garcia L."/>
            <person name="Chuvochina M."/>
            <person name="Feuerriegel G."/>
            <person name="Bunk B."/>
            <person name="Sproer C."/>
            <person name="Streit W.R."/>
            <person name="Rodriguez L.M."/>
            <person name="Overmann J."/>
            <person name="Jimenez D.J."/>
        </authorList>
    </citation>
    <scope>NUCLEOTIDE SEQUENCE</scope>
    <source>
        <strain evidence="1">MAG 833</strain>
    </source>
</reference>
<dbReference type="Proteomes" id="UP001213664">
    <property type="component" value="Chromosome"/>
</dbReference>
<dbReference type="EMBL" id="CP119326">
    <property type="protein sequence ID" value="WEK38851.1"/>
    <property type="molecule type" value="Genomic_DNA"/>
</dbReference>
<dbReference type="GO" id="GO:0003677">
    <property type="term" value="F:DNA binding"/>
    <property type="evidence" value="ECO:0007669"/>
    <property type="project" value="UniProtKB-KW"/>
</dbReference>
<evidence type="ECO:0000313" key="2">
    <source>
        <dbReference type="Proteomes" id="UP001213664"/>
    </source>
</evidence>
<sequence>MTREEVRALVLSFPGAEDGLSYREPSFKVRGRFFTWMRPALDDSIVVHLDNLDERDLLIEMDPTTFHFTDHYRDHAIVLARIATVDPVWLKAALEKRWRRVAPRALTKAVETGLT</sequence>
<keyword evidence="1" id="KW-0238">DNA-binding</keyword>
<gene>
    <name evidence="1" type="ORF">P0Y50_09845</name>
</gene>
<organism evidence="1 2">
    <name type="scientific">Candidatus Brevundimonas colombiensis</name>
    <dbReference type="NCBI Taxonomy" id="3121376"/>
    <lineage>
        <taxon>Bacteria</taxon>
        <taxon>Pseudomonadati</taxon>
        <taxon>Pseudomonadota</taxon>
        <taxon>Alphaproteobacteria</taxon>
        <taxon>Caulobacterales</taxon>
        <taxon>Caulobacteraceae</taxon>
        <taxon>Brevundimonas</taxon>
    </lineage>
</organism>
<name>A0AAJ5WX39_9CAUL</name>